<sequence length="269" mass="29327">MSGEHHPEWVIDPETPSVARMHDYYLGGKDNFAADRKAADQVVAAMPNVLEFTRANRRLLSRAVTMMANRGVRQFIDIGSGLPTRENVHEVAQRAAPDARVVYVDNDPIVLVHARALLADNPLTAVVQADLREPESILEHPEVRARIDFARPVGLLLLAILHFVPDDDRPAEIVAKLRGPLVPGSFLAISHGHRGEVGRGVENQVRSAYGRTGAGDIIPRGIDEVTKLFEGTELIGPGVVQVADWRADAEPFEPDMSRPGFLAGVGEVV</sequence>
<dbReference type="EMBL" id="VFPO01000001">
    <property type="protein sequence ID" value="TQM69772.1"/>
    <property type="molecule type" value="Genomic_DNA"/>
</dbReference>
<accession>A0A543IGR8</accession>
<keyword evidence="1" id="KW-0808">Transferase</keyword>
<dbReference type="InterPro" id="IPR006764">
    <property type="entry name" value="SAM_dep_MeTrfase_SAV2177_type"/>
</dbReference>
<protein>
    <submittedName>
        <fullName evidence="1">S-adenosyl methyltransferase</fullName>
    </submittedName>
</protein>
<keyword evidence="2" id="KW-1185">Reference proteome</keyword>
<keyword evidence="1" id="KW-0489">Methyltransferase</keyword>
<evidence type="ECO:0000313" key="1">
    <source>
        <dbReference type="EMBL" id="TQM69772.1"/>
    </source>
</evidence>
<dbReference type="OrthoDB" id="3216820at2"/>
<name>A0A543IGR8_9ACTN</name>
<dbReference type="Proteomes" id="UP000316706">
    <property type="component" value="Unassembled WGS sequence"/>
</dbReference>
<organism evidence="1 2">
    <name type="scientific">Actinomadura hallensis</name>
    <dbReference type="NCBI Taxonomy" id="337895"/>
    <lineage>
        <taxon>Bacteria</taxon>
        <taxon>Bacillati</taxon>
        <taxon>Actinomycetota</taxon>
        <taxon>Actinomycetes</taxon>
        <taxon>Streptosporangiales</taxon>
        <taxon>Thermomonosporaceae</taxon>
        <taxon>Actinomadura</taxon>
    </lineage>
</organism>
<dbReference type="PIRSF" id="PIRSF017393">
    <property type="entry name" value="MTase_SAV2177"/>
    <property type="match status" value="1"/>
</dbReference>
<dbReference type="RefSeq" id="WP_141970174.1">
    <property type="nucleotide sequence ID" value="NZ_VFPO01000001.1"/>
</dbReference>
<evidence type="ECO:0000313" key="2">
    <source>
        <dbReference type="Proteomes" id="UP000316706"/>
    </source>
</evidence>
<dbReference type="Pfam" id="PF04672">
    <property type="entry name" value="Methyltransf_19"/>
    <property type="match status" value="1"/>
</dbReference>
<dbReference type="GO" id="GO:0032259">
    <property type="term" value="P:methylation"/>
    <property type="evidence" value="ECO:0007669"/>
    <property type="project" value="UniProtKB-KW"/>
</dbReference>
<dbReference type="InterPro" id="IPR029063">
    <property type="entry name" value="SAM-dependent_MTases_sf"/>
</dbReference>
<dbReference type="SUPFAM" id="SSF53335">
    <property type="entry name" value="S-adenosyl-L-methionine-dependent methyltransferases"/>
    <property type="match status" value="1"/>
</dbReference>
<proteinExistence type="predicted"/>
<dbReference type="AlphaFoldDB" id="A0A543IGR8"/>
<reference evidence="1 2" key="1">
    <citation type="submission" date="2019-06" db="EMBL/GenBank/DDBJ databases">
        <title>Sequencing the genomes of 1000 actinobacteria strains.</title>
        <authorList>
            <person name="Klenk H.-P."/>
        </authorList>
    </citation>
    <scope>NUCLEOTIDE SEQUENCE [LARGE SCALE GENOMIC DNA]</scope>
    <source>
        <strain evidence="1 2">DSM 45043</strain>
    </source>
</reference>
<dbReference type="GO" id="GO:0008168">
    <property type="term" value="F:methyltransferase activity"/>
    <property type="evidence" value="ECO:0007669"/>
    <property type="project" value="UniProtKB-KW"/>
</dbReference>
<gene>
    <name evidence="1" type="ORF">FHX41_3482</name>
</gene>
<comment type="caution">
    <text evidence="1">The sequence shown here is derived from an EMBL/GenBank/DDBJ whole genome shotgun (WGS) entry which is preliminary data.</text>
</comment>
<dbReference type="Gene3D" id="3.40.50.150">
    <property type="entry name" value="Vaccinia Virus protein VP39"/>
    <property type="match status" value="1"/>
</dbReference>